<evidence type="ECO:0000313" key="1">
    <source>
        <dbReference type="EMBL" id="TCP68942.1"/>
    </source>
</evidence>
<organism evidence="1 2">
    <name type="scientific">Heliophilum fasciatum</name>
    <dbReference type="NCBI Taxonomy" id="35700"/>
    <lineage>
        <taxon>Bacteria</taxon>
        <taxon>Bacillati</taxon>
        <taxon>Bacillota</taxon>
        <taxon>Clostridia</taxon>
        <taxon>Eubacteriales</taxon>
        <taxon>Heliobacteriaceae</taxon>
        <taxon>Heliophilum</taxon>
    </lineage>
</organism>
<comment type="caution">
    <text evidence="1">The sequence shown here is derived from an EMBL/GenBank/DDBJ whole genome shotgun (WGS) entry which is preliminary data.</text>
</comment>
<evidence type="ECO:0000313" key="2">
    <source>
        <dbReference type="Proteomes" id="UP000294813"/>
    </source>
</evidence>
<proteinExistence type="predicted"/>
<protein>
    <submittedName>
        <fullName evidence="1">Uncharacterized protein</fullName>
    </submittedName>
</protein>
<dbReference type="EMBL" id="SLXT01000001">
    <property type="protein sequence ID" value="TCP68942.1"/>
    <property type="molecule type" value="Genomic_DNA"/>
</dbReference>
<sequence length="426" mass="50033">MENINQRLLDHFQNGYGAAKYLRNRVWQLGDKLKNFFQARSDFKRIIEAEKVARHILDTMDYQEIACLRHEVASLEIKREIEYSKQTDHTAHTLYLFLLGIFIYDNVPGIKEKINRSIESSKKEKMFLFRWIIASLLHDIGYLYYDKKYEKNGVHYDNLFKNAFERGYKKFGNEIAEVWKGFHEQYGPRPTSVAKTPADILSRLNEVAWIKEMMIELKEDDLSIDKKDFINKIISLDHVTGFELLKNESISPNLADYAHQIAEHGYGQGTGGMVDHAIAGGLMLLQYTSIWYWLSNKAKERDANHEIHEIYQYPLKVFLNDVIPACRAVIYHNMTIKEQPLALDTDPLLYLAILCDELQVWDRFPAGSAHLETWYQLEQHCLAENMMTTVDRNGYLYFTFEHEGYRNKVKSTLKKRLKYSDLFVKI</sequence>
<reference evidence="1 2" key="1">
    <citation type="submission" date="2019-03" db="EMBL/GenBank/DDBJ databases">
        <title>Genomic Encyclopedia of Type Strains, Phase IV (KMG-IV): sequencing the most valuable type-strain genomes for metagenomic binning, comparative biology and taxonomic classification.</title>
        <authorList>
            <person name="Goeker M."/>
        </authorList>
    </citation>
    <scope>NUCLEOTIDE SEQUENCE [LARGE SCALE GENOMIC DNA]</scope>
    <source>
        <strain evidence="1 2">DSM 11170</strain>
    </source>
</reference>
<dbReference type="AlphaFoldDB" id="A0A4R2RWU4"/>
<keyword evidence="2" id="KW-1185">Reference proteome</keyword>
<accession>A0A4R2RWU4</accession>
<dbReference type="RefSeq" id="WP_131917728.1">
    <property type="nucleotide sequence ID" value="NZ_JAOQNU010000001.1"/>
</dbReference>
<dbReference type="OrthoDB" id="89777at2"/>
<name>A0A4R2RWU4_9FIRM</name>
<gene>
    <name evidence="1" type="ORF">EDD73_101108</name>
</gene>
<dbReference type="Proteomes" id="UP000294813">
    <property type="component" value="Unassembled WGS sequence"/>
</dbReference>